<gene>
    <name evidence="2" type="ORF">pipiens_001443</name>
</gene>
<feature type="compositionally biased region" description="Basic and acidic residues" evidence="1">
    <location>
        <begin position="9"/>
        <end position="30"/>
    </location>
</feature>
<evidence type="ECO:0000313" key="2">
    <source>
        <dbReference type="EMBL" id="KAL1379625.1"/>
    </source>
</evidence>
<feature type="region of interest" description="Disordered" evidence="1">
    <location>
        <begin position="1"/>
        <end position="39"/>
    </location>
</feature>
<reference evidence="2 3" key="1">
    <citation type="submission" date="2024-05" db="EMBL/GenBank/DDBJ databases">
        <title>Culex pipiens pipiens assembly and annotation.</title>
        <authorList>
            <person name="Alout H."/>
            <person name="Durand T."/>
        </authorList>
    </citation>
    <scope>NUCLEOTIDE SEQUENCE [LARGE SCALE GENOMIC DNA]</scope>
    <source>
        <strain evidence="2">HA-2024</strain>
        <tissue evidence="2">Whole body</tissue>
    </source>
</reference>
<organism evidence="2 3">
    <name type="scientific">Culex pipiens pipiens</name>
    <name type="common">Northern house mosquito</name>
    <dbReference type="NCBI Taxonomy" id="38569"/>
    <lineage>
        <taxon>Eukaryota</taxon>
        <taxon>Metazoa</taxon>
        <taxon>Ecdysozoa</taxon>
        <taxon>Arthropoda</taxon>
        <taxon>Hexapoda</taxon>
        <taxon>Insecta</taxon>
        <taxon>Pterygota</taxon>
        <taxon>Neoptera</taxon>
        <taxon>Endopterygota</taxon>
        <taxon>Diptera</taxon>
        <taxon>Nematocera</taxon>
        <taxon>Culicoidea</taxon>
        <taxon>Culicidae</taxon>
        <taxon>Culicinae</taxon>
        <taxon>Culicini</taxon>
        <taxon>Culex</taxon>
        <taxon>Culex</taxon>
    </lineage>
</organism>
<dbReference type="Proteomes" id="UP001562425">
    <property type="component" value="Unassembled WGS sequence"/>
</dbReference>
<dbReference type="AlphaFoldDB" id="A0ABD1CT79"/>
<dbReference type="EMBL" id="JBEHCU010009589">
    <property type="protein sequence ID" value="KAL1379625.1"/>
    <property type="molecule type" value="Genomic_DNA"/>
</dbReference>
<comment type="caution">
    <text evidence="2">The sequence shown here is derived from an EMBL/GenBank/DDBJ whole genome shotgun (WGS) entry which is preliminary data.</text>
</comment>
<evidence type="ECO:0000256" key="1">
    <source>
        <dbReference type="SAM" id="MobiDB-lite"/>
    </source>
</evidence>
<protein>
    <submittedName>
        <fullName evidence="2">Uncharacterized protein</fullName>
    </submittedName>
</protein>
<evidence type="ECO:0000313" key="3">
    <source>
        <dbReference type="Proteomes" id="UP001562425"/>
    </source>
</evidence>
<keyword evidence="3" id="KW-1185">Reference proteome</keyword>
<sequence>MFALPQFSTKRDRCARDKESRINDTKRLQQDDPDQSPAECGVWTSPHKCCSVKACLISENLAIDYQPSCVSLPTINSSGSRVLCFQATSELGGQDPRNCATDPHSASC</sequence>
<name>A0ABD1CT79_CULPP</name>
<proteinExistence type="predicted"/>
<accession>A0ABD1CT79</accession>